<evidence type="ECO:0000313" key="3">
    <source>
        <dbReference type="Proteomes" id="UP001465331"/>
    </source>
</evidence>
<sequence>MGLYDRYILPHVIDRACGLGEVMKARAQIVPRARGKVLEIGIGSGLNLGFYDPRQVERIFGVDPSAEIQAKAQKRARKIGIPVDTVPLVIEQIGAEDASYDTVVCTFTLCTIADPVPALREMRRVLRLGGELLFCEHGLAPEAGVRAWQHRLTPLWKPLAGGCHLNRDIPALIVAGGFRIDELAQRYLKGPRPMTYVYSGVARAAAPT</sequence>
<dbReference type="EMBL" id="JBEPIJ010000001">
    <property type="protein sequence ID" value="MES0872424.1"/>
    <property type="molecule type" value="Genomic_DNA"/>
</dbReference>
<dbReference type="GO" id="GO:0008168">
    <property type="term" value="F:methyltransferase activity"/>
    <property type="evidence" value="ECO:0007669"/>
    <property type="project" value="UniProtKB-KW"/>
</dbReference>
<comment type="caution">
    <text evidence="2">The sequence shown here is derived from an EMBL/GenBank/DDBJ whole genome shotgun (WGS) entry which is preliminary data.</text>
</comment>
<evidence type="ECO:0000313" key="2">
    <source>
        <dbReference type="EMBL" id="MES0872424.1"/>
    </source>
</evidence>
<dbReference type="PANTHER" id="PTHR45036">
    <property type="entry name" value="METHYLTRANSFERASE LIKE 7B"/>
    <property type="match status" value="1"/>
</dbReference>
<organism evidence="2 3">
    <name type="scientific">Sinimarinibacterium thermocellulolyticum</name>
    <dbReference type="NCBI Taxonomy" id="3170016"/>
    <lineage>
        <taxon>Bacteria</taxon>
        <taxon>Pseudomonadati</taxon>
        <taxon>Pseudomonadota</taxon>
        <taxon>Gammaproteobacteria</taxon>
        <taxon>Nevskiales</taxon>
        <taxon>Nevskiaceae</taxon>
        <taxon>Sinimarinibacterium</taxon>
    </lineage>
</organism>
<dbReference type="CDD" id="cd02440">
    <property type="entry name" value="AdoMet_MTases"/>
    <property type="match status" value="1"/>
</dbReference>
<dbReference type="InterPro" id="IPR013216">
    <property type="entry name" value="Methyltransf_11"/>
</dbReference>
<dbReference type="Pfam" id="PF08241">
    <property type="entry name" value="Methyltransf_11"/>
    <property type="match status" value="1"/>
</dbReference>
<keyword evidence="2" id="KW-0489">Methyltransferase</keyword>
<dbReference type="SUPFAM" id="SSF53335">
    <property type="entry name" value="S-adenosyl-L-methionine-dependent methyltransferases"/>
    <property type="match status" value="1"/>
</dbReference>
<protein>
    <submittedName>
        <fullName evidence="2">Class I SAM-dependent methyltransferase</fullName>
    </submittedName>
</protein>
<keyword evidence="2" id="KW-0808">Transferase</keyword>
<dbReference type="RefSeq" id="WP_352886293.1">
    <property type="nucleotide sequence ID" value="NZ_JBEPIJ010000001.1"/>
</dbReference>
<dbReference type="PANTHER" id="PTHR45036:SF1">
    <property type="entry name" value="METHYLTRANSFERASE LIKE 7A"/>
    <property type="match status" value="1"/>
</dbReference>
<dbReference type="GO" id="GO:0032259">
    <property type="term" value="P:methylation"/>
    <property type="evidence" value="ECO:0007669"/>
    <property type="project" value="UniProtKB-KW"/>
</dbReference>
<name>A0ABV2A7I9_9GAMM</name>
<keyword evidence="3" id="KW-1185">Reference proteome</keyword>
<dbReference type="InterPro" id="IPR052356">
    <property type="entry name" value="Thiol_S-MT"/>
</dbReference>
<proteinExistence type="predicted"/>
<dbReference type="Gene3D" id="3.40.50.150">
    <property type="entry name" value="Vaccinia Virus protein VP39"/>
    <property type="match status" value="1"/>
</dbReference>
<dbReference type="Proteomes" id="UP001465331">
    <property type="component" value="Unassembled WGS sequence"/>
</dbReference>
<reference evidence="2 3" key="1">
    <citation type="submission" date="2024-06" db="EMBL/GenBank/DDBJ databases">
        <authorList>
            <person name="Li Z."/>
            <person name="Jiang Y."/>
        </authorList>
    </citation>
    <scope>NUCLEOTIDE SEQUENCE [LARGE SCALE GENOMIC DNA]</scope>
    <source>
        <strain evidence="2 3">HSW-8</strain>
    </source>
</reference>
<dbReference type="InterPro" id="IPR029063">
    <property type="entry name" value="SAM-dependent_MTases_sf"/>
</dbReference>
<feature type="domain" description="Methyltransferase type 11" evidence="1">
    <location>
        <begin position="38"/>
        <end position="134"/>
    </location>
</feature>
<accession>A0ABV2A7I9</accession>
<evidence type="ECO:0000259" key="1">
    <source>
        <dbReference type="Pfam" id="PF08241"/>
    </source>
</evidence>
<gene>
    <name evidence="2" type="ORF">ABSH63_00130</name>
</gene>